<proteinExistence type="predicted"/>
<gene>
    <name evidence="1" type="ORF">Golob_013013</name>
</gene>
<sequence>MIKEESKKDKNGVKFYECQGYGHIQSKCAHI</sequence>
<comment type="caution">
    <text evidence="1">The sequence shown here is derived from an EMBL/GenBank/DDBJ whole genome shotgun (WGS) entry which is preliminary data.</text>
</comment>
<accession>A0A7J8LNA1</accession>
<protein>
    <submittedName>
        <fullName evidence="1">Uncharacterized protein</fullName>
    </submittedName>
</protein>
<organism evidence="1 2">
    <name type="scientific">Gossypium lobatum</name>
    <dbReference type="NCBI Taxonomy" id="34289"/>
    <lineage>
        <taxon>Eukaryota</taxon>
        <taxon>Viridiplantae</taxon>
        <taxon>Streptophyta</taxon>
        <taxon>Embryophyta</taxon>
        <taxon>Tracheophyta</taxon>
        <taxon>Spermatophyta</taxon>
        <taxon>Magnoliopsida</taxon>
        <taxon>eudicotyledons</taxon>
        <taxon>Gunneridae</taxon>
        <taxon>Pentapetalae</taxon>
        <taxon>rosids</taxon>
        <taxon>malvids</taxon>
        <taxon>Malvales</taxon>
        <taxon>Malvaceae</taxon>
        <taxon>Malvoideae</taxon>
        <taxon>Gossypium</taxon>
    </lineage>
</organism>
<dbReference type="Proteomes" id="UP000593572">
    <property type="component" value="Unassembled WGS sequence"/>
</dbReference>
<reference evidence="1 2" key="1">
    <citation type="journal article" date="2019" name="Genome Biol. Evol.">
        <title>Insights into the evolution of the New World diploid cottons (Gossypium, subgenus Houzingenia) based on genome sequencing.</title>
        <authorList>
            <person name="Grover C.E."/>
            <person name="Arick M.A. 2nd"/>
            <person name="Thrash A."/>
            <person name="Conover J.L."/>
            <person name="Sanders W.S."/>
            <person name="Peterson D.G."/>
            <person name="Frelichowski J.E."/>
            <person name="Scheffler J.A."/>
            <person name="Scheffler B.E."/>
            <person name="Wendel J.F."/>
        </authorList>
    </citation>
    <scope>NUCLEOTIDE SEQUENCE [LARGE SCALE GENOMIC DNA]</scope>
    <source>
        <strain evidence="1">157</strain>
        <tissue evidence="1">Leaf</tissue>
    </source>
</reference>
<name>A0A7J8LNA1_9ROSI</name>
<dbReference type="AlphaFoldDB" id="A0A7J8LNA1"/>
<evidence type="ECO:0000313" key="2">
    <source>
        <dbReference type="Proteomes" id="UP000593572"/>
    </source>
</evidence>
<dbReference type="EMBL" id="JABEZX010000004">
    <property type="protein sequence ID" value="MBA0553870.1"/>
    <property type="molecule type" value="Genomic_DNA"/>
</dbReference>
<evidence type="ECO:0000313" key="1">
    <source>
        <dbReference type="EMBL" id="MBA0553870.1"/>
    </source>
</evidence>
<keyword evidence="2" id="KW-1185">Reference proteome</keyword>